<dbReference type="EMBL" id="NMVQ01000013">
    <property type="protein sequence ID" value="OYO21626.1"/>
    <property type="molecule type" value="Genomic_DNA"/>
</dbReference>
<evidence type="ECO:0000313" key="2">
    <source>
        <dbReference type="Proteomes" id="UP000216311"/>
    </source>
</evidence>
<dbReference type="Proteomes" id="UP000216311">
    <property type="component" value="Unassembled WGS sequence"/>
</dbReference>
<name>A0A255H2R8_9ACTN</name>
<evidence type="ECO:0000313" key="1">
    <source>
        <dbReference type="EMBL" id="OYO21626.1"/>
    </source>
</evidence>
<accession>A0A255H2R8</accession>
<comment type="caution">
    <text evidence="1">The sequence shown here is derived from an EMBL/GenBank/DDBJ whole genome shotgun (WGS) entry which is preliminary data.</text>
</comment>
<dbReference type="OrthoDB" id="3571220at2"/>
<proteinExistence type="predicted"/>
<dbReference type="RefSeq" id="WP_094364003.1">
    <property type="nucleotide sequence ID" value="NZ_NMVQ01000013.1"/>
</dbReference>
<organism evidence="1 2">
    <name type="scientific">Enemella dayhoffiae</name>
    <dbReference type="NCBI Taxonomy" id="2016507"/>
    <lineage>
        <taxon>Bacteria</taxon>
        <taxon>Bacillati</taxon>
        <taxon>Actinomycetota</taxon>
        <taxon>Actinomycetes</taxon>
        <taxon>Propionibacteriales</taxon>
        <taxon>Propionibacteriaceae</taxon>
        <taxon>Enemella</taxon>
    </lineage>
</organism>
<gene>
    <name evidence="1" type="ORF">CGZ93_10005</name>
</gene>
<protein>
    <submittedName>
        <fullName evidence="1">Uncharacterized protein</fullName>
    </submittedName>
</protein>
<sequence>MAGGASRRRRTVDRFHGRILGAGSSSGVRLVVGDWLRSPLGTFTDVMVADAAGHRVLLAPTEEVAAYVAQTYRFDEVVTCRVELGADWTVDAGPLRARFEVGGRTPVGRLLHALPAPLAGSRAVAVLADPIARRVFPGVRTVGTAGNGRREYYGALDQHAVTDLGGSWQGAPLGTLTPVTPAPGFGFSSTPELPSLTRVVTTVVRDG</sequence>
<dbReference type="AlphaFoldDB" id="A0A255H2R8"/>
<reference evidence="1 2" key="1">
    <citation type="submission" date="2017-07" db="EMBL/GenBank/DDBJ databases">
        <title>Draft whole genome sequences of clinical Proprionibacteriaceae strains.</title>
        <authorList>
            <person name="Bernier A.-M."/>
            <person name="Bernard K."/>
            <person name="Domingo M.-C."/>
        </authorList>
    </citation>
    <scope>NUCLEOTIDE SEQUENCE [LARGE SCALE GENOMIC DNA]</scope>
    <source>
        <strain evidence="1 2">NML 130396</strain>
    </source>
</reference>
<keyword evidence="2" id="KW-1185">Reference proteome</keyword>